<proteinExistence type="predicted"/>
<reference evidence="2 3" key="1">
    <citation type="submission" date="2022-01" db="EMBL/GenBank/DDBJ databases">
        <title>A high-quality chromosome-level genome assembly of rohu carp, Labeo rohita.</title>
        <authorList>
            <person name="Arick M.A. II"/>
            <person name="Hsu C.-Y."/>
            <person name="Magbanua Z."/>
            <person name="Pechanova O."/>
            <person name="Grover C."/>
            <person name="Miller E."/>
            <person name="Thrash A."/>
            <person name="Ezzel L."/>
            <person name="Alam S."/>
            <person name="Benzie J."/>
            <person name="Hamilton M."/>
            <person name="Karsi A."/>
            <person name="Lawrence M.L."/>
            <person name="Peterson D.G."/>
        </authorList>
    </citation>
    <scope>NUCLEOTIDE SEQUENCE [LARGE SCALE GENOMIC DNA]</scope>
    <source>
        <strain evidence="3">BAU-BD-2019</strain>
        <tissue evidence="2">Blood</tissue>
    </source>
</reference>
<dbReference type="PANTHER" id="PTHR21472:SF30">
    <property type="entry name" value="ENDONUCLEASE DOMAIN-CONTAINING 1 PROTEIN-RELATED"/>
    <property type="match status" value="1"/>
</dbReference>
<protein>
    <submittedName>
        <fullName evidence="2">Endonuclease domain-containing 1 protein</fullName>
    </submittedName>
</protein>
<dbReference type="InterPro" id="IPR039015">
    <property type="entry name" value="ENDOD1"/>
</dbReference>
<dbReference type="Proteomes" id="UP000830375">
    <property type="component" value="Unassembled WGS sequence"/>
</dbReference>
<keyword evidence="2" id="KW-0378">Hydrolase</keyword>
<keyword evidence="3" id="KW-1185">Reference proteome</keyword>
<keyword evidence="2" id="KW-0540">Nuclease</keyword>
<evidence type="ECO:0000256" key="1">
    <source>
        <dbReference type="SAM" id="MobiDB-lite"/>
    </source>
</evidence>
<dbReference type="PANTHER" id="PTHR21472">
    <property type="entry name" value="ENDONUCLEASE DOMAIN-CONTAINING 1 PROTEIN ENDOD1"/>
    <property type="match status" value="1"/>
</dbReference>
<sequence length="296" mass="33962">MKLNYVIHLATQTCDFLPSPCVLNSIKKKPSNVPYSLTLFQPRENQKFYFRSSSFIMKPLVFLLLPYLSLSEVVSNFDICNQFFLNEDPPQFTPSGSSPPNEVKHICQCLWDDSDEQKILYATLYSTTWKIPIYSAYVFGSPNIGRCDVWYIEPQDSKEMTGKNWEERGERDRQRTSRQESNSGHLFDLCLPNTSNFNAAGSGEAAQPFLPPQKSWHYYNSWFKAHLSCLKTSFILYKEIQWLNTNGEKSAKYGAVSCKREENTQVYQVIFPGRLYFASSTSSLAQPGHKPGKCLL</sequence>
<accession>A0ABQ8LBD9</accession>
<dbReference type="EMBL" id="JACTAM010000233">
    <property type="protein sequence ID" value="KAI2647609.1"/>
    <property type="molecule type" value="Genomic_DNA"/>
</dbReference>
<evidence type="ECO:0000313" key="2">
    <source>
        <dbReference type="EMBL" id="KAI2647609.1"/>
    </source>
</evidence>
<evidence type="ECO:0000313" key="3">
    <source>
        <dbReference type="Proteomes" id="UP000830375"/>
    </source>
</evidence>
<gene>
    <name evidence="2" type="ORF">H4Q32_026055</name>
</gene>
<organism evidence="2 3">
    <name type="scientific">Labeo rohita</name>
    <name type="common">Indian major carp</name>
    <name type="synonym">Cyprinus rohita</name>
    <dbReference type="NCBI Taxonomy" id="84645"/>
    <lineage>
        <taxon>Eukaryota</taxon>
        <taxon>Metazoa</taxon>
        <taxon>Chordata</taxon>
        <taxon>Craniata</taxon>
        <taxon>Vertebrata</taxon>
        <taxon>Euteleostomi</taxon>
        <taxon>Actinopterygii</taxon>
        <taxon>Neopterygii</taxon>
        <taxon>Teleostei</taxon>
        <taxon>Ostariophysi</taxon>
        <taxon>Cypriniformes</taxon>
        <taxon>Cyprinidae</taxon>
        <taxon>Labeoninae</taxon>
        <taxon>Labeonini</taxon>
        <taxon>Labeo</taxon>
    </lineage>
</organism>
<comment type="caution">
    <text evidence="2">The sequence shown here is derived from an EMBL/GenBank/DDBJ whole genome shotgun (WGS) entry which is preliminary data.</text>
</comment>
<dbReference type="InterPro" id="IPR044925">
    <property type="entry name" value="His-Me_finger_sf"/>
</dbReference>
<feature type="compositionally biased region" description="Basic and acidic residues" evidence="1">
    <location>
        <begin position="161"/>
        <end position="178"/>
    </location>
</feature>
<dbReference type="SUPFAM" id="SSF54060">
    <property type="entry name" value="His-Me finger endonucleases"/>
    <property type="match status" value="1"/>
</dbReference>
<feature type="region of interest" description="Disordered" evidence="1">
    <location>
        <begin position="161"/>
        <end position="186"/>
    </location>
</feature>
<dbReference type="GO" id="GO:0004519">
    <property type="term" value="F:endonuclease activity"/>
    <property type="evidence" value="ECO:0007669"/>
    <property type="project" value="UniProtKB-KW"/>
</dbReference>
<keyword evidence="2" id="KW-0255">Endonuclease</keyword>
<name>A0ABQ8LBD9_LABRO</name>